<dbReference type="PANTHER" id="PTHR10724">
    <property type="entry name" value="30S RIBOSOMAL PROTEIN S1"/>
    <property type="match status" value="1"/>
</dbReference>
<dbReference type="Gene3D" id="2.40.50.140">
    <property type="entry name" value="Nucleic acid-binding proteins"/>
    <property type="match status" value="4"/>
</dbReference>
<feature type="compositionally biased region" description="Gly residues" evidence="4">
    <location>
        <begin position="602"/>
        <end position="615"/>
    </location>
</feature>
<dbReference type="Proteomes" id="UP000319976">
    <property type="component" value="Chromosome"/>
</dbReference>
<feature type="region of interest" description="Disordered" evidence="4">
    <location>
        <begin position="1"/>
        <end position="251"/>
    </location>
</feature>
<evidence type="ECO:0000313" key="6">
    <source>
        <dbReference type="EMBL" id="QDT64484.1"/>
    </source>
</evidence>
<reference evidence="6 7" key="1">
    <citation type="submission" date="2019-02" db="EMBL/GenBank/DDBJ databases">
        <title>Deep-cultivation of Planctomycetes and their phenomic and genomic characterization uncovers novel biology.</title>
        <authorList>
            <person name="Wiegand S."/>
            <person name="Jogler M."/>
            <person name="Boedeker C."/>
            <person name="Pinto D."/>
            <person name="Vollmers J."/>
            <person name="Rivas-Marin E."/>
            <person name="Kohn T."/>
            <person name="Peeters S.H."/>
            <person name="Heuer A."/>
            <person name="Rast P."/>
            <person name="Oberbeckmann S."/>
            <person name="Bunk B."/>
            <person name="Jeske O."/>
            <person name="Meyerdierks A."/>
            <person name="Storesund J.E."/>
            <person name="Kallscheuer N."/>
            <person name="Luecker S."/>
            <person name="Lage O.M."/>
            <person name="Pohl T."/>
            <person name="Merkel B.J."/>
            <person name="Hornburger P."/>
            <person name="Mueller R.-W."/>
            <person name="Bruemmer F."/>
            <person name="Labrenz M."/>
            <person name="Spormann A.M."/>
            <person name="Op den Camp H."/>
            <person name="Overmann J."/>
            <person name="Amann R."/>
            <person name="Jetten M.S.M."/>
            <person name="Mascher T."/>
            <person name="Medema M.H."/>
            <person name="Devos D.P."/>
            <person name="Kaster A.-K."/>
            <person name="Ovreas L."/>
            <person name="Rohde M."/>
            <person name="Galperin M.Y."/>
            <person name="Jogler C."/>
        </authorList>
    </citation>
    <scope>NUCLEOTIDE SEQUENCE [LARGE SCALE GENOMIC DNA]</scope>
    <source>
        <strain evidence="6 7">V22</strain>
    </source>
</reference>
<dbReference type="KEGG" id="chya:V22_17180"/>
<dbReference type="EMBL" id="CP036316">
    <property type="protein sequence ID" value="QDT64484.1"/>
    <property type="molecule type" value="Genomic_DNA"/>
</dbReference>
<dbReference type="CDD" id="cd04465">
    <property type="entry name" value="S1_RPS1_repeat_ec2_hs2"/>
    <property type="match status" value="1"/>
</dbReference>
<proteinExistence type="inferred from homology"/>
<feature type="compositionally biased region" description="Low complexity" evidence="4">
    <location>
        <begin position="27"/>
        <end position="38"/>
    </location>
</feature>
<dbReference type="Pfam" id="PF00575">
    <property type="entry name" value="S1"/>
    <property type="match status" value="3"/>
</dbReference>
<evidence type="ECO:0000256" key="4">
    <source>
        <dbReference type="SAM" id="MobiDB-lite"/>
    </source>
</evidence>
<organism evidence="6 7">
    <name type="scientific">Calycomorphotria hydatis</name>
    <dbReference type="NCBI Taxonomy" id="2528027"/>
    <lineage>
        <taxon>Bacteria</taxon>
        <taxon>Pseudomonadati</taxon>
        <taxon>Planctomycetota</taxon>
        <taxon>Planctomycetia</taxon>
        <taxon>Planctomycetales</taxon>
        <taxon>Planctomycetaceae</taxon>
        <taxon>Calycomorphotria</taxon>
    </lineage>
</organism>
<dbReference type="GO" id="GO:0003735">
    <property type="term" value="F:structural constituent of ribosome"/>
    <property type="evidence" value="ECO:0007669"/>
    <property type="project" value="TreeGrafter"/>
</dbReference>
<protein>
    <submittedName>
        <fullName evidence="6">30S ribosomal protein S1</fullName>
    </submittedName>
</protein>
<dbReference type="AlphaFoldDB" id="A0A517T7X8"/>
<sequence length="622" mass="66544">MISDETRPEDEQTTPSAQESHTALQTEQAPAEQEQASDTSEETTSSEEQSPSAEQTQAPPEVEEASATQEEPAVEAASPSEETAPAEAEAATPQPQLEEPTAAPVEEASTEPQPTAEVTETTEPSAPAATEETPAPTAEVPTTEPPATAAVEEKAEEAKPEEASRPRVKLNPTMPADTAKAVPSLGDAAGESGPQGPVEVALPDSEQLDQAMEAELEAAMSGAAKPEQPAAPAAESEESKEAAEPEGLTPGKKVTAVVQSVGEENVFFEIKDERSTGIAQLRQFPKEKPPEAGQSLTMFVDAINEEEGTINLSPPRAKRKPSGNWDAVAEGQIVDCMVTKSNKGGLEVSISNLRGFLPASQVEMGFVENLDSYVGQKLTVQIIEVKPQKRNLVVSRRAYLRAEQDEQAGKVWEELSVNQTVTGTVKTLKDYGAFIDLGGVDGFLHVGEISWNRIGKPADMLQVGQQIEVKILKLDKEAKKIGLGMKQLIQNPWAHAEEKYPVESTVSGKVTRTTEFGAFVELEQGVEGLIHISELDYRRVATVNEVLNVGDTVDAQVLSVEKNRKRIALSVKALKPKPEAPAQEAAAEQQREPYKRKRKGPLRGGTGSSEGGGLFGNPNDFS</sequence>
<feature type="domain" description="S1 motif" evidence="5">
    <location>
        <begin position="503"/>
        <end position="572"/>
    </location>
</feature>
<feature type="compositionally biased region" description="Low complexity" evidence="4">
    <location>
        <begin position="70"/>
        <end position="100"/>
    </location>
</feature>
<dbReference type="SMART" id="SM00316">
    <property type="entry name" value="S1"/>
    <property type="match status" value="4"/>
</dbReference>
<feature type="compositionally biased region" description="Low complexity" evidence="4">
    <location>
        <begin position="223"/>
        <end position="234"/>
    </location>
</feature>
<accession>A0A517T7X8</accession>
<dbReference type="InterPro" id="IPR003029">
    <property type="entry name" value="S1_domain"/>
</dbReference>
<feature type="compositionally biased region" description="Low complexity" evidence="4">
    <location>
        <begin position="110"/>
        <end position="150"/>
    </location>
</feature>
<feature type="compositionally biased region" description="Basic and acidic residues" evidence="4">
    <location>
        <begin position="1"/>
        <end position="10"/>
    </location>
</feature>
<dbReference type="InterPro" id="IPR050437">
    <property type="entry name" value="Ribos_protein_bS1-like"/>
</dbReference>
<evidence type="ECO:0000313" key="7">
    <source>
        <dbReference type="Proteomes" id="UP000319976"/>
    </source>
</evidence>
<feature type="region of interest" description="Disordered" evidence="4">
    <location>
        <begin position="576"/>
        <end position="622"/>
    </location>
</feature>
<dbReference type="CDD" id="cd05688">
    <property type="entry name" value="S1_RPS1_repeat_ec3"/>
    <property type="match status" value="1"/>
</dbReference>
<comment type="similarity">
    <text evidence="1">Belongs to the bacterial ribosomal protein bS1 family.</text>
</comment>
<keyword evidence="7" id="KW-1185">Reference proteome</keyword>
<feature type="compositionally biased region" description="Low complexity" evidence="4">
    <location>
        <begin position="46"/>
        <end position="58"/>
    </location>
</feature>
<evidence type="ECO:0000256" key="1">
    <source>
        <dbReference type="ARBA" id="ARBA00006767"/>
    </source>
</evidence>
<dbReference type="SUPFAM" id="SSF50249">
    <property type="entry name" value="Nucleic acid-binding proteins"/>
    <property type="match status" value="4"/>
</dbReference>
<dbReference type="InterPro" id="IPR012340">
    <property type="entry name" value="NA-bd_OB-fold"/>
</dbReference>
<dbReference type="InterPro" id="IPR035104">
    <property type="entry name" value="Ribosomal_protein_S1-like"/>
</dbReference>
<feature type="domain" description="S1 motif" evidence="5">
    <location>
        <begin position="418"/>
        <end position="486"/>
    </location>
</feature>
<dbReference type="GO" id="GO:0006412">
    <property type="term" value="P:translation"/>
    <property type="evidence" value="ECO:0007669"/>
    <property type="project" value="TreeGrafter"/>
</dbReference>
<feature type="domain" description="S1 motif" evidence="5">
    <location>
        <begin position="331"/>
        <end position="397"/>
    </location>
</feature>
<dbReference type="PANTHER" id="PTHR10724:SF7">
    <property type="entry name" value="SMALL RIBOSOMAL SUBUNIT PROTEIN BS1C"/>
    <property type="match status" value="1"/>
</dbReference>
<dbReference type="PROSITE" id="PS50126">
    <property type="entry name" value="S1"/>
    <property type="match status" value="4"/>
</dbReference>
<gene>
    <name evidence="6" type="primary">rpsA_1</name>
    <name evidence="6" type="ORF">V22_17180</name>
</gene>
<dbReference type="GO" id="GO:1990904">
    <property type="term" value="C:ribonucleoprotein complex"/>
    <property type="evidence" value="ECO:0007669"/>
    <property type="project" value="UniProtKB-KW"/>
</dbReference>
<dbReference type="GO" id="GO:0003729">
    <property type="term" value="F:mRNA binding"/>
    <property type="evidence" value="ECO:0007669"/>
    <property type="project" value="TreeGrafter"/>
</dbReference>
<evidence type="ECO:0000259" key="5">
    <source>
        <dbReference type="PROSITE" id="PS50126"/>
    </source>
</evidence>
<keyword evidence="3" id="KW-0687">Ribonucleoprotein</keyword>
<dbReference type="GO" id="GO:0005840">
    <property type="term" value="C:ribosome"/>
    <property type="evidence" value="ECO:0007669"/>
    <property type="project" value="UniProtKB-KW"/>
</dbReference>
<evidence type="ECO:0000256" key="2">
    <source>
        <dbReference type="ARBA" id="ARBA00022980"/>
    </source>
</evidence>
<keyword evidence="2 6" id="KW-0689">Ribosomal protein</keyword>
<feature type="compositionally biased region" description="Polar residues" evidence="4">
    <location>
        <begin position="13"/>
        <end position="26"/>
    </location>
</feature>
<feature type="domain" description="S1 motif" evidence="5">
    <location>
        <begin position="251"/>
        <end position="315"/>
    </location>
</feature>
<name>A0A517T7X8_9PLAN</name>
<evidence type="ECO:0000256" key="3">
    <source>
        <dbReference type="ARBA" id="ARBA00023274"/>
    </source>
</evidence>
<dbReference type="PRINTS" id="PR00681">
    <property type="entry name" value="RIBOSOMALS1"/>
</dbReference>
<feature type="compositionally biased region" description="Basic and acidic residues" evidence="4">
    <location>
        <begin position="151"/>
        <end position="165"/>
    </location>
</feature>